<feature type="compositionally biased region" description="Basic and acidic residues" evidence="1">
    <location>
        <begin position="34"/>
        <end position="53"/>
    </location>
</feature>
<proteinExistence type="predicted"/>
<accession>A0A9I9DL55</accession>
<organism evidence="2">
    <name type="scientific">Cucumis melo</name>
    <name type="common">Muskmelon</name>
    <dbReference type="NCBI Taxonomy" id="3656"/>
    <lineage>
        <taxon>Eukaryota</taxon>
        <taxon>Viridiplantae</taxon>
        <taxon>Streptophyta</taxon>
        <taxon>Embryophyta</taxon>
        <taxon>Tracheophyta</taxon>
        <taxon>Spermatophyta</taxon>
        <taxon>Magnoliopsida</taxon>
        <taxon>eudicotyledons</taxon>
        <taxon>Gunneridae</taxon>
        <taxon>Pentapetalae</taxon>
        <taxon>rosids</taxon>
        <taxon>fabids</taxon>
        <taxon>Cucurbitales</taxon>
        <taxon>Cucurbitaceae</taxon>
        <taxon>Benincaseae</taxon>
        <taxon>Cucumis</taxon>
    </lineage>
</organism>
<reference evidence="2" key="1">
    <citation type="submission" date="2023-03" db="UniProtKB">
        <authorList>
            <consortium name="EnsemblPlants"/>
        </authorList>
    </citation>
    <scope>IDENTIFICATION</scope>
</reference>
<evidence type="ECO:0000313" key="2">
    <source>
        <dbReference type="EnsemblPlants" id="MELO3C019701.2.1"/>
    </source>
</evidence>
<dbReference type="Gramene" id="MELO3C019701.2.1">
    <property type="protein sequence ID" value="MELO3C019701.2.1"/>
    <property type="gene ID" value="MELO3C019701.2"/>
</dbReference>
<name>A0A9I9DL55_CUCME</name>
<feature type="region of interest" description="Disordered" evidence="1">
    <location>
        <begin position="1"/>
        <end position="21"/>
    </location>
</feature>
<sequence>MTDGDDSAMRRIVTETETTDRCGDLSDSIVIQRSMDRLNDGDGDKQRQRRTEVETTQVRVRRSAGLQNKRKKTTMRADSAAAARS</sequence>
<feature type="region of interest" description="Disordered" evidence="1">
    <location>
        <begin position="33"/>
        <end position="85"/>
    </location>
</feature>
<dbReference type="AlphaFoldDB" id="A0A9I9DL55"/>
<protein>
    <submittedName>
        <fullName evidence="2">Uncharacterized protein</fullName>
    </submittedName>
</protein>
<feature type="compositionally biased region" description="Basic and acidic residues" evidence="1">
    <location>
        <begin position="7"/>
        <end position="21"/>
    </location>
</feature>
<evidence type="ECO:0000256" key="1">
    <source>
        <dbReference type="SAM" id="MobiDB-lite"/>
    </source>
</evidence>
<dbReference type="EnsemblPlants" id="MELO3C019701.2.1">
    <property type="protein sequence ID" value="MELO3C019701.2.1"/>
    <property type="gene ID" value="MELO3C019701.2"/>
</dbReference>